<dbReference type="Pfam" id="PF13290">
    <property type="entry name" value="CHB_HEX_C_1"/>
    <property type="match status" value="1"/>
</dbReference>
<keyword evidence="3" id="KW-1185">Reference proteome</keyword>
<protein>
    <submittedName>
        <fullName evidence="2">Chitobiase/beta-hexosaminidase C-terminal domain-containing protein</fullName>
    </submittedName>
</protein>
<evidence type="ECO:0000313" key="3">
    <source>
        <dbReference type="Proteomes" id="UP000607645"/>
    </source>
</evidence>
<dbReference type="RefSeq" id="WP_173023455.1">
    <property type="nucleotide sequence ID" value="NZ_JACOPQ010000002.1"/>
</dbReference>
<proteinExistence type="predicted"/>
<accession>A0A8J6MBZ3</accession>
<gene>
    <name evidence="2" type="ORF">H8S62_03860</name>
</gene>
<name>A0A8J6MBZ3_9FIRM</name>
<evidence type="ECO:0000259" key="1">
    <source>
        <dbReference type="Pfam" id="PF13290"/>
    </source>
</evidence>
<organism evidence="2 3">
    <name type="scientific">Lawsonibacter faecis</name>
    <dbReference type="NCBI Taxonomy" id="2763052"/>
    <lineage>
        <taxon>Bacteria</taxon>
        <taxon>Bacillati</taxon>
        <taxon>Bacillota</taxon>
        <taxon>Clostridia</taxon>
        <taxon>Eubacteriales</taxon>
        <taxon>Oscillospiraceae</taxon>
        <taxon>Lawsonibacter</taxon>
    </lineage>
</organism>
<dbReference type="AlphaFoldDB" id="A0A8J6MBZ3"/>
<dbReference type="Proteomes" id="UP000607645">
    <property type="component" value="Unassembled WGS sequence"/>
</dbReference>
<sequence>MSAINYATAFSPKVAESFFKESLTDSATGKDYSFSGAKTVRVFTVDTVPLNNYSRTGANRYGEPVELGDTVQELVMGDDKSFAMTIDKGNQADQMNIKGAARAMKRETEQVVVPYIDKYRFDKWARGAGIVKGLSGAPTKANIVELIFDAGAEMDNRLVPAAGRTLFLPNTYYKLLALSDQFIGVDRLGEKALSKGVVGEVDGMTVKRVPDSYFPADVYFMVKWKGSTVDPVKLQDAKIHKDPPGLSGNLLEGRIYHDAFVIGAKADGIYVAAAASAVTAAPTVTVANNKAAIASATGGAVVRYTLDGSDPRYSDSAKVYSAAVDVHAGDRVRAYACTESGYASAVTDKTV</sequence>
<feature type="domain" description="GH29D-like beta-sandwich" evidence="1">
    <location>
        <begin position="288"/>
        <end position="347"/>
    </location>
</feature>
<evidence type="ECO:0000313" key="2">
    <source>
        <dbReference type="EMBL" id="MBC5736145.1"/>
    </source>
</evidence>
<reference evidence="2" key="1">
    <citation type="submission" date="2020-08" db="EMBL/GenBank/DDBJ databases">
        <title>Genome public.</title>
        <authorList>
            <person name="Liu C."/>
            <person name="Sun Q."/>
        </authorList>
    </citation>
    <scope>NUCLEOTIDE SEQUENCE</scope>
    <source>
        <strain evidence="2">NSJ-52</strain>
    </source>
</reference>
<dbReference type="EMBL" id="JACOPQ010000002">
    <property type="protein sequence ID" value="MBC5736145.1"/>
    <property type="molecule type" value="Genomic_DNA"/>
</dbReference>
<dbReference type="InterPro" id="IPR059177">
    <property type="entry name" value="GH29D-like_dom"/>
</dbReference>
<comment type="caution">
    <text evidence="2">The sequence shown here is derived from an EMBL/GenBank/DDBJ whole genome shotgun (WGS) entry which is preliminary data.</text>
</comment>